<protein>
    <submittedName>
        <fullName evidence="1">Uncharacterized protein</fullName>
    </submittedName>
</protein>
<evidence type="ECO:0000313" key="2">
    <source>
        <dbReference type="Proteomes" id="UP000300142"/>
    </source>
</evidence>
<dbReference type="AlphaFoldDB" id="A0A480A0X3"/>
<organism evidence="1 2">
    <name type="scientific">Sphaerospermopsis reniformis</name>
    <dbReference type="NCBI Taxonomy" id="531300"/>
    <lineage>
        <taxon>Bacteria</taxon>
        <taxon>Bacillati</taxon>
        <taxon>Cyanobacteriota</taxon>
        <taxon>Cyanophyceae</taxon>
        <taxon>Nostocales</taxon>
        <taxon>Aphanizomenonaceae</taxon>
        <taxon>Sphaerospermopsis</taxon>
    </lineage>
</organism>
<evidence type="ECO:0000313" key="1">
    <source>
        <dbReference type="EMBL" id="GCL38595.1"/>
    </source>
</evidence>
<proteinExistence type="predicted"/>
<comment type="caution">
    <text evidence="1">The sequence shown here is derived from an EMBL/GenBank/DDBJ whole genome shotgun (WGS) entry which is preliminary data.</text>
</comment>
<dbReference type="RefSeq" id="WP_137668431.1">
    <property type="nucleotide sequence ID" value="NZ_BJCE01000155.1"/>
</dbReference>
<reference evidence="2" key="1">
    <citation type="submission" date="2019-02" db="EMBL/GenBank/DDBJ databases">
        <title>Draft genome sequence of Sphaerospermopsis reniformis NIES-1949.</title>
        <authorList>
            <person name="Yamaguchi H."/>
            <person name="Suzuki S."/>
            <person name="Kawachi M."/>
        </authorList>
    </citation>
    <scope>NUCLEOTIDE SEQUENCE [LARGE SCALE GENOMIC DNA]</scope>
    <source>
        <strain evidence="2">NIES-1949</strain>
    </source>
</reference>
<dbReference type="Proteomes" id="UP000300142">
    <property type="component" value="Unassembled WGS sequence"/>
</dbReference>
<name>A0A480A0X3_9CYAN</name>
<dbReference type="EMBL" id="BJCE01000155">
    <property type="protein sequence ID" value="GCL38595.1"/>
    <property type="molecule type" value="Genomic_DNA"/>
</dbReference>
<gene>
    <name evidence="1" type="ORF">SR1949_37120</name>
</gene>
<keyword evidence="2" id="KW-1185">Reference proteome</keyword>
<accession>A0A480A0X3</accession>
<sequence>MMENFKPDYQDLLVDLSETEQESLISGKNFDVIGKTDFFLQTTNIDSSADNELNLGENESSSQNSKYRFSQITIGVSFNFGLTNIRSVGNRWSSLLPDILKNFFPKL</sequence>